<dbReference type="Proteomes" id="UP000799423">
    <property type="component" value="Unassembled WGS sequence"/>
</dbReference>
<dbReference type="SUPFAM" id="SSF51735">
    <property type="entry name" value="NAD(P)-binding Rossmann-fold domains"/>
    <property type="match status" value="1"/>
</dbReference>
<evidence type="ECO:0000256" key="5">
    <source>
        <dbReference type="ARBA" id="ARBA00049233"/>
    </source>
</evidence>
<evidence type="ECO:0000313" key="9">
    <source>
        <dbReference type="Proteomes" id="UP000799423"/>
    </source>
</evidence>
<accession>A0A6A7BEC9</accession>
<comment type="catalytic activity">
    <reaction evidence="5">
        <text>D-xylose + NADP(+) = D-xylono-1,5-lactone + NADPH + H(+)</text>
        <dbReference type="Rhea" id="RHEA:22000"/>
        <dbReference type="ChEBI" id="CHEBI:15378"/>
        <dbReference type="ChEBI" id="CHEBI:15867"/>
        <dbReference type="ChEBI" id="CHEBI:53455"/>
        <dbReference type="ChEBI" id="CHEBI:57783"/>
        <dbReference type="ChEBI" id="CHEBI:58349"/>
        <dbReference type="EC" id="1.1.1.179"/>
    </reaction>
</comment>
<evidence type="ECO:0000259" key="7">
    <source>
        <dbReference type="Pfam" id="PF22725"/>
    </source>
</evidence>
<gene>
    <name evidence="8" type="ORF">T440DRAFT_545965</name>
</gene>
<dbReference type="InterPro" id="IPR055170">
    <property type="entry name" value="GFO_IDH_MocA-like_dom"/>
</dbReference>
<comment type="similarity">
    <text evidence="1">Belongs to the Gfo/Idh/MocA family.</text>
</comment>
<organism evidence="8 9">
    <name type="scientific">Plenodomus tracheiphilus IPT5</name>
    <dbReference type="NCBI Taxonomy" id="1408161"/>
    <lineage>
        <taxon>Eukaryota</taxon>
        <taxon>Fungi</taxon>
        <taxon>Dikarya</taxon>
        <taxon>Ascomycota</taxon>
        <taxon>Pezizomycotina</taxon>
        <taxon>Dothideomycetes</taxon>
        <taxon>Pleosporomycetidae</taxon>
        <taxon>Pleosporales</taxon>
        <taxon>Pleosporineae</taxon>
        <taxon>Leptosphaeriaceae</taxon>
        <taxon>Plenodomus</taxon>
    </lineage>
</organism>
<dbReference type="EMBL" id="MU006294">
    <property type="protein sequence ID" value="KAF2853764.1"/>
    <property type="molecule type" value="Genomic_DNA"/>
</dbReference>
<dbReference type="Pfam" id="PF01408">
    <property type="entry name" value="GFO_IDH_MocA"/>
    <property type="match status" value="1"/>
</dbReference>
<evidence type="ECO:0000259" key="6">
    <source>
        <dbReference type="Pfam" id="PF01408"/>
    </source>
</evidence>
<dbReference type="InterPro" id="IPR036291">
    <property type="entry name" value="NAD(P)-bd_dom_sf"/>
</dbReference>
<proteinExistence type="inferred from homology"/>
<dbReference type="PANTHER" id="PTHR22604:SF105">
    <property type="entry name" value="TRANS-1,2-DIHYDROBENZENE-1,2-DIOL DEHYDROGENASE"/>
    <property type="match status" value="1"/>
</dbReference>
<keyword evidence="9" id="KW-1185">Reference proteome</keyword>
<evidence type="ECO:0000256" key="3">
    <source>
        <dbReference type="ARBA" id="ARBA00038984"/>
    </source>
</evidence>
<feature type="domain" description="Gfo/Idh/MocA-like oxidoreductase N-terminal" evidence="6">
    <location>
        <begin position="9"/>
        <end position="136"/>
    </location>
</feature>
<dbReference type="OrthoDB" id="2129491at2759"/>
<dbReference type="AlphaFoldDB" id="A0A6A7BEC9"/>
<feature type="domain" description="GFO/IDH/MocA-like oxidoreductase" evidence="7">
    <location>
        <begin position="155"/>
        <end position="278"/>
    </location>
</feature>
<dbReference type="PANTHER" id="PTHR22604">
    <property type="entry name" value="OXIDOREDUCTASES"/>
    <property type="match status" value="1"/>
</dbReference>
<dbReference type="GO" id="GO:0047837">
    <property type="term" value="F:D-xylose 1-dehydrogenase (NADP+) activity"/>
    <property type="evidence" value="ECO:0007669"/>
    <property type="project" value="UniProtKB-EC"/>
</dbReference>
<evidence type="ECO:0000256" key="1">
    <source>
        <dbReference type="ARBA" id="ARBA00010928"/>
    </source>
</evidence>
<evidence type="ECO:0000256" key="2">
    <source>
        <dbReference type="ARBA" id="ARBA00023002"/>
    </source>
</evidence>
<dbReference type="InterPro" id="IPR050984">
    <property type="entry name" value="Gfo/Idh/MocA_domain"/>
</dbReference>
<evidence type="ECO:0000313" key="8">
    <source>
        <dbReference type="EMBL" id="KAF2853764.1"/>
    </source>
</evidence>
<dbReference type="SUPFAM" id="SSF55347">
    <property type="entry name" value="Glyceraldehyde-3-phosphate dehydrogenase-like, C-terminal domain"/>
    <property type="match status" value="1"/>
</dbReference>
<dbReference type="Pfam" id="PF22725">
    <property type="entry name" value="GFO_IDH_MocA_C3"/>
    <property type="match status" value="1"/>
</dbReference>
<keyword evidence="2" id="KW-0560">Oxidoreductase</keyword>
<protein>
    <recommendedName>
        <fullName evidence="3">D-xylose 1-dehydrogenase (NADP(+), D-xylono-1,5-lactone-forming)</fullName>
        <ecNumber evidence="3">1.1.1.179</ecNumber>
    </recommendedName>
    <alternativeName>
        <fullName evidence="4">D-xylose-NADP dehydrogenase</fullName>
    </alternativeName>
</protein>
<dbReference type="Gene3D" id="3.40.50.720">
    <property type="entry name" value="NAD(P)-binding Rossmann-like Domain"/>
    <property type="match status" value="1"/>
</dbReference>
<dbReference type="InterPro" id="IPR000683">
    <property type="entry name" value="Gfo/Idh/MocA-like_OxRdtase_N"/>
</dbReference>
<sequence length="363" mass="40053">MPSSNLPTLRWGIVTTGAIAELFILDLLMHRPSAPAHHTVTAIGSSTLDKGEAFIQKHFSHTSHKPTLHPGYTDLYTNPNIDIVYIGLPNSMHKESCLAAINAGKHVLCEKAFTLRASDAEEIFALAEKRGVFVMEAMWTRFFPLVYKLQSLVHEEKLIGKVERVFADFSQDHKLNEKRPDSRLRNPALGAGSLLNLGVYSVTWGLLALDAEAGGDGREGQQELDIKAVQVLREGIDVASTIILTYPQTGQTAICTSSSLFKNPDRVFCRIEGTKGHITVEGQFASKPESFTLYTKDATIPATGKRYEFEISGSGLIWEADAVAADIAAKRTQNEEMPWKETVRVMRILDEVRKQGGARFPGD</sequence>
<dbReference type="EC" id="1.1.1.179" evidence="3"/>
<dbReference type="Gene3D" id="3.30.360.10">
    <property type="entry name" value="Dihydrodipicolinate Reductase, domain 2"/>
    <property type="match status" value="1"/>
</dbReference>
<evidence type="ECO:0000256" key="4">
    <source>
        <dbReference type="ARBA" id="ARBA00042988"/>
    </source>
</evidence>
<dbReference type="GO" id="GO:0000166">
    <property type="term" value="F:nucleotide binding"/>
    <property type="evidence" value="ECO:0007669"/>
    <property type="project" value="InterPro"/>
</dbReference>
<name>A0A6A7BEC9_9PLEO</name>
<reference evidence="8" key="1">
    <citation type="submission" date="2020-01" db="EMBL/GenBank/DDBJ databases">
        <authorList>
            <consortium name="DOE Joint Genome Institute"/>
            <person name="Haridas S."/>
            <person name="Albert R."/>
            <person name="Binder M."/>
            <person name="Bloem J."/>
            <person name="Labutti K."/>
            <person name="Salamov A."/>
            <person name="Andreopoulos B."/>
            <person name="Baker S.E."/>
            <person name="Barry K."/>
            <person name="Bills G."/>
            <person name="Bluhm B.H."/>
            <person name="Cannon C."/>
            <person name="Castanera R."/>
            <person name="Culley D.E."/>
            <person name="Daum C."/>
            <person name="Ezra D."/>
            <person name="Gonzalez J.B."/>
            <person name="Henrissat B."/>
            <person name="Kuo A."/>
            <person name="Liang C."/>
            <person name="Lipzen A."/>
            <person name="Lutzoni F."/>
            <person name="Magnuson J."/>
            <person name="Mondo S."/>
            <person name="Nolan M."/>
            <person name="Ohm R."/>
            <person name="Pangilinan J."/>
            <person name="Park H.-J."/>
            <person name="Ramirez L."/>
            <person name="Alfaro M."/>
            <person name="Sun H."/>
            <person name="Tritt A."/>
            <person name="Yoshinaga Y."/>
            <person name="Zwiers L.-H."/>
            <person name="Turgeon B.G."/>
            <person name="Goodwin S.B."/>
            <person name="Spatafora J.W."/>
            <person name="Crous P.W."/>
            <person name="Grigoriev I.V."/>
        </authorList>
    </citation>
    <scope>NUCLEOTIDE SEQUENCE</scope>
    <source>
        <strain evidence="8">IPT5</strain>
    </source>
</reference>